<dbReference type="Gene3D" id="2.60.40.10">
    <property type="entry name" value="Immunoglobulins"/>
    <property type="match status" value="1"/>
</dbReference>
<proteinExistence type="predicted"/>
<dbReference type="Proteomes" id="UP000198757">
    <property type="component" value="Unassembled WGS sequence"/>
</dbReference>
<organism evidence="1 2">
    <name type="scientific">Niabella drilacis (strain DSM 25811 / CCM 8410 / CCUG 62505 / LMG 26954 / E90)</name>
    <dbReference type="NCBI Taxonomy" id="1285928"/>
    <lineage>
        <taxon>Bacteria</taxon>
        <taxon>Pseudomonadati</taxon>
        <taxon>Bacteroidota</taxon>
        <taxon>Chitinophagia</taxon>
        <taxon>Chitinophagales</taxon>
        <taxon>Chitinophagaceae</taxon>
        <taxon>Niabella</taxon>
    </lineage>
</organism>
<protein>
    <recommendedName>
        <fullName evidence="3">DUF4959 domain-containing protein</fullName>
    </recommendedName>
</protein>
<evidence type="ECO:0000313" key="1">
    <source>
        <dbReference type="EMBL" id="SDC99366.1"/>
    </source>
</evidence>
<dbReference type="OrthoDB" id="740324at2"/>
<evidence type="ECO:0008006" key="3">
    <source>
        <dbReference type="Google" id="ProtNLM"/>
    </source>
</evidence>
<keyword evidence="2" id="KW-1185">Reference proteome</keyword>
<dbReference type="InterPro" id="IPR013783">
    <property type="entry name" value="Ig-like_fold"/>
</dbReference>
<sequence>MNYKYFAVIFALLVLCSCTKMDHEYAPYLKDGEIIYIGAPYNLEAHSGRGRVELQFTQSKDPNIIKYIIYWNNKNKKLEVPAEKNSTIQKVMVTGLSEQDYTFEIVALDKDGNSSTPASALISGQSLGADYEGQLFTRSVTLTNSKKGMSLAFVSVDTTCKFTVVTYRNIAGQAVQKKISDMAALTDTLADIDPLAASVDLRTAYVPVKGIDTFYAQKTETMSLAAGRYTCTGNMVDVTSAALTGAYPWNVTLRQVGARRLELYDEDYTKDVAHWIKSSGSNSSYGQFGVIFNFDENYNVISVVNKNGQPSGNNRSGELDPSGINKFDPVTKVLKVKYWMNENGTHRTSFDEVMTMK</sequence>
<accession>A0A1G6R646</accession>
<dbReference type="SUPFAM" id="SSF49265">
    <property type="entry name" value="Fibronectin type III"/>
    <property type="match status" value="1"/>
</dbReference>
<dbReference type="PROSITE" id="PS51257">
    <property type="entry name" value="PROKAR_LIPOPROTEIN"/>
    <property type="match status" value="1"/>
</dbReference>
<dbReference type="InterPro" id="IPR003961">
    <property type="entry name" value="FN3_dom"/>
</dbReference>
<gene>
    <name evidence="1" type="ORF">SAMN04487894_105137</name>
</gene>
<dbReference type="InterPro" id="IPR036116">
    <property type="entry name" value="FN3_sf"/>
</dbReference>
<reference evidence="2" key="1">
    <citation type="submission" date="2016-10" db="EMBL/GenBank/DDBJ databases">
        <authorList>
            <person name="Varghese N."/>
            <person name="Submissions S."/>
        </authorList>
    </citation>
    <scope>NUCLEOTIDE SEQUENCE [LARGE SCALE GENOMIC DNA]</scope>
    <source>
        <strain evidence="2">DSM 25811 / CCM 8410 / LMG 26954 / E90</strain>
    </source>
</reference>
<dbReference type="AlphaFoldDB" id="A0A1G6R646"/>
<dbReference type="CDD" id="cd00063">
    <property type="entry name" value="FN3"/>
    <property type="match status" value="1"/>
</dbReference>
<dbReference type="RefSeq" id="WP_090390121.1">
    <property type="nucleotide sequence ID" value="NZ_FMZO01000005.1"/>
</dbReference>
<dbReference type="STRING" id="1285928.SAMN04487894_105137"/>
<dbReference type="EMBL" id="FMZO01000005">
    <property type="protein sequence ID" value="SDC99366.1"/>
    <property type="molecule type" value="Genomic_DNA"/>
</dbReference>
<dbReference type="Pfam" id="PF16389">
    <property type="entry name" value="DUF4998"/>
    <property type="match status" value="1"/>
</dbReference>
<evidence type="ECO:0000313" key="2">
    <source>
        <dbReference type="Proteomes" id="UP000198757"/>
    </source>
</evidence>
<name>A0A1G6R646_NIADE</name>